<evidence type="ECO:0000313" key="3">
    <source>
        <dbReference type="EMBL" id="CAE4618001.1"/>
    </source>
</evidence>
<reference evidence="3" key="1">
    <citation type="submission" date="2021-01" db="EMBL/GenBank/DDBJ databases">
        <authorList>
            <person name="Corre E."/>
            <person name="Pelletier E."/>
            <person name="Niang G."/>
            <person name="Scheremetjew M."/>
            <person name="Finn R."/>
            <person name="Kale V."/>
            <person name="Holt S."/>
            <person name="Cochrane G."/>
            <person name="Meng A."/>
            <person name="Brown T."/>
            <person name="Cohen L."/>
        </authorList>
    </citation>
    <scope>NUCLEOTIDE SEQUENCE</scope>
    <source>
        <strain evidence="3">GSO104</strain>
    </source>
</reference>
<dbReference type="InterPro" id="IPR004963">
    <property type="entry name" value="PAE/NOTUM"/>
</dbReference>
<feature type="transmembrane region" description="Helical" evidence="2">
    <location>
        <begin position="86"/>
        <end position="105"/>
    </location>
</feature>
<accession>A0A7S4RLF8</accession>
<dbReference type="PANTHER" id="PTHR21562">
    <property type="entry name" value="NOTUM-RELATED"/>
    <property type="match status" value="1"/>
</dbReference>
<evidence type="ECO:0000256" key="1">
    <source>
        <dbReference type="SAM" id="MobiDB-lite"/>
    </source>
</evidence>
<sequence>MENGKMNQLITSIRKTYGSFLTSNDNPNGLDRETCIINFHYSDQSPNNTVTTEQTRTTVSTHQSCTSPNSPANSAISIKDKWNFPLSLFLIVFLAGFAAYVYSLVLPEGRSDVSEGLSLSASRELRDVGLDAYLWKKTAKSSEDIGNGWTKHTFDPQNRPTNLRGGENGDRRMAGPICISGTPYSVFSRRGSDPSRLLIFFQGGGACWSNFYHCTVDIDGQEPSFWSSQGGVWDDNNPSNPFRTYNIVYMPYCDGSCWVGDKDVKDFAFPARDKTGGWRYHRGLQNQSAGLNVAKTLFPDVGKITLAGSSAGGIGVSTFAPFLVRFLFGNTIELTVFNDAGPIMFNPSQEDVYLLTQYEWGYKKFIVPSCQRISYFGQFFTWAGIGNEDDAPHNCHTIDLIRWRLDNDSTVRDAFYETDGDTTNRFFLGLLTKQPNDEAIFRELLVNEIGTAVSAHVDRYRRFIVSGDQSHTILQTNHFYEQRVNGVLLTEWTEHFLSFSPLWKDIVGTQ</sequence>
<organism evidence="3">
    <name type="scientific">Ditylum brightwellii</name>
    <dbReference type="NCBI Taxonomy" id="49249"/>
    <lineage>
        <taxon>Eukaryota</taxon>
        <taxon>Sar</taxon>
        <taxon>Stramenopiles</taxon>
        <taxon>Ochrophyta</taxon>
        <taxon>Bacillariophyta</taxon>
        <taxon>Mediophyceae</taxon>
        <taxon>Lithodesmiophycidae</taxon>
        <taxon>Lithodesmiales</taxon>
        <taxon>Lithodesmiaceae</taxon>
        <taxon>Ditylum</taxon>
    </lineage>
</organism>
<feature type="region of interest" description="Disordered" evidence="1">
    <location>
        <begin position="147"/>
        <end position="167"/>
    </location>
</feature>
<dbReference type="GO" id="GO:0016787">
    <property type="term" value="F:hydrolase activity"/>
    <property type="evidence" value="ECO:0007669"/>
    <property type="project" value="InterPro"/>
</dbReference>
<gene>
    <name evidence="3" type="ORF">DBRI00130_LOCUS20561</name>
</gene>
<protein>
    <recommendedName>
        <fullName evidence="4">Pectin acetylesterase</fullName>
    </recommendedName>
</protein>
<keyword evidence="2" id="KW-0812">Transmembrane</keyword>
<dbReference type="PANTHER" id="PTHR21562:SF83">
    <property type="entry name" value="PECTIN ACETYLESTERASE 4"/>
    <property type="match status" value="1"/>
</dbReference>
<evidence type="ECO:0008006" key="4">
    <source>
        <dbReference type="Google" id="ProtNLM"/>
    </source>
</evidence>
<dbReference type="AlphaFoldDB" id="A0A7S4RLF8"/>
<dbReference type="Pfam" id="PF03283">
    <property type="entry name" value="PAE"/>
    <property type="match status" value="1"/>
</dbReference>
<name>A0A7S4RLF8_9STRA</name>
<proteinExistence type="predicted"/>
<evidence type="ECO:0000256" key="2">
    <source>
        <dbReference type="SAM" id="Phobius"/>
    </source>
</evidence>
<dbReference type="EMBL" id="HBNS01026072">
    <property type="protein sequence ID" value="CAE4618001.1"/>
    <property type="molecule type" value="Transcribed_RNA"/>
</dbReference>
<keyword evidence="2" id="KW-1133">Transmembrane helix</keyword>
<keyword evidence="2" id="KW-0472">Membrane</keyword>